<protein>
    <recommendedName>
        <fullName evidence="6">FAD-dependent oxidoreductase 2 FAD-binding domain-containing protein</fullName>
    </recommendedName>
</protein>
<evidence type="ECO:0000256" key="2">
    <source>
        <dbReference type="ARBA" id="ARBA00022630"/>
    </source>
</evidence>
<dbReference type="EMBL" id="CABFNQ020000602">
    <property type="protein sequence ID" value="CAH0019993.1"/>
    <property type="molecule type" value="Genomic_DNA"/>
</dbReference>
<evidence type="ECO:0000259" key="6">
    <source>
        <dbReference type="Pfam" id="PF00890"/>
    </source>
</evidence>
<keyword evidence="2" id="KW-0285">Flavoprotein</keyword>
<dbReference type="InterPro" id="IPR036188">
    <property type="entry name" value="FAD/NAD-bd_sf"/>
</dbReference>
<dbReference type="Gene3D" id="3.90.700.10">
    <property type="entry name" value="Succinate dehydrogenase/fumarate reductase flavoprotein, catalytic domain"/>
    <property type="match status" value="1"/>
</dbReference>
<keyword evidence="3" id="KW-0274">FAD</keyword>
<dbReference type="InterPro" id="IPR050315">
    <property type="entry name" value="FAD-oxidoreductase_2"/>
</dbReference>
<dbReference type="PROSITE" id="PS51257">
    <property type="entry name" value="PROKAR_LIPOPROTEIN"/>
    <property type="match status" value="1"/>
</dbReference>
<dbReference type="SUPFAM" id="SSF51905">
    <property type="entry name" value="FAD/NAD(P)-binding domain"/>
    <property type="match status" value="1"/>
</dbReference>
<name>A0A9N9VCG8_9HYPO</name>
<evidence type="ECO:0000256" key="5">
    <source>
        <dbReference type="SAM" id="MobiDB-lite"/>
    </source>
</evidence>
<evidence type="ECO:0000313" key="8">
    <source>
        <dbReference type="Proteomes" id="UP000696573"/>
    </source>
</evidence>
<dbReference type="Proteomes" id="UP000696573">
    <property type="component" value="Unassembled WGS sequence"/>
</dbReference>
<feature type="domain" description="FAD-dependent oxidoreductase 2 FAD-binding" evidence="6">
    <location>
        <begin position="7"/>
        <end position="448"/>
    </location>
</feature>
<sequence length="495" mass="52917">MKTVNVDVLVCGGGMSGMACAAFASAAGAKVLLVEKQSEVGGSSNYSAGMFWAPKNFASMREWVADGDPNLQQAWLQDYLPAVQWMRENGVPTSSRFGPIMTIGIGYPIKIKSLHNHHKQRISSSKTESEILLNSQVVKLIQEQPCLPGSSVTGAIIRTKSSQQDAPSYVLVNAKQVVLATGGFQGSSELRSTHLGPGGSDIFVRANAGSVGDGLTLATTVGAGLSRGLDTFYGHLMAAPVRKEDVSPSDYLPLAQYQSKYCILINEDGKRFVDETLGDEVVNQCLAKERGRRGFILFDEKSRAEHCVSALFPNAGDIDRLEKARSYGCNVASADTLDQLCTILESWGVNGPQAKQTMDQYLKAVGQGDSATILEASVGKIGQPPRPLVEGQGPFYAMEVQPSITFTYGGVSIDTDGQALTPDRKPINGLLVAGVDAGGFSNVTYAGGLALAFVTGFWAARTATRALNLQEPKLPLPNPEDMEKEERSVVMRSQL</sequence>
<dbReference type="GO" id="GO:0016491">
    <property type="term" value="F:oxidoreductase activity"/>
    <property type="evidence" value="ECO:0007669"/>
    <property type="project" value="UniProtKB-KW"/>
</dbReference>
<comment type="cofactor">
    <cofactor evidence="1">
        <name>FAD</name>
        <dbReference type="ChEBI" id="CHEBI:57692"/>
    </cofactor>
</comment>
<evidence type="ECO:0000313" key="7">
    <source>
        <dbReference type="EMBL" id="CAH0019993.1"/>
    </source>
</evidence>
<evidence type="ECO:0000256" key="3">
    <source>
        <dbReference type="ARBA" id="ARBA00022827"/>
    </source>
</evidence>
<dbReference type="InterPro" id="IPR003953">
    <property type="entry name" value="FAD-dep_OxRdtase_2_FAD-bd"/>
</dbReference>
<keyword evidence="4" id="KW-0560">Oxidoreductase</keyword>
<dbReference type="AlphaFoldDB" id="A0A9N9VCG8"/>
<evidence type="ECO:0000256" key="1">
    <source>
        <dbReference type="ARBA" id="ARBA00001974"/>
    </source>
</evidence>
<accession>A0A9N9VCG8</accession>
<dbReference type="SUPFAM" id="SSF56425">
    <property type="entry name" value="Succinate dehydrogenase/fumarate reductase flavoprotein, catalytic domain"/>
    <property type="match status" value="1"/>
</dbReference>
<dbReference type="Gene3D" id="3.50.50.60">
    <property type="entry name" value="FAD/NAD(P)-binding domain"/>
    <property type="match status" value="1"/>
</dbReference>
<reference evidence="7" key="1">
    <citation type="submission" date="2021-10" db="EMBL/GenBank/DDBJ databases">
        <authorList>
            <person name="Piombo E."/>
        </authorList>
    </citation>
    <scope>NUCLEOTIDE SEQUENCE</scope>
</reference>
<dbReference type="GO" id="GO:0008202">
    <property type="term" value="P:steroid metabolic process"/>
    <property type="evidence" value="ECO:0007669"/>
    <property type="project" value="UniProtKB-ARBA"/>
</dbReference>
<gene>
    <name evidence="7" type="ORF">CRHIZ90672A_00018214</name>
</gene>
<dbReference type="InterPro" id="IPR027477">
    <property type="entry name" value="Succ_DH/fumarate_Rdtase_cat_sf"/>
</dbReference>
<dbReference type="OrthoDB" id="7777654at2759"/>
<organism evidence="7 8">
    <name type="scientific">Clonostachys rhizophaga</name>
    <dbReference type="NCBI Taxonomy" id="160324"/>
    <lineage>
        <taxon>Eukaryota</taxon>
        <taxon>Fungi</taxon>
        <taxon>Dikarya</taxon>
        <taxon>Ascomycota</taxon>
        <taxon>Pezizomycotina</taxon>
        <taxon>Sordariomycetes</taxon>
        <taxon>Hypocreomycetidae</taxon>
        <taxon>Hypocreales</taxon>
        <taxon>Bionectriaceae</taxon>
        <taxon>Clonostachys</taxon>
    </lineage>
</organism>
<feature type="region of interest" description="Disordered" evidence="5">
    <location>
        <begin position="472"/>
        <end position="495"/>
    </location>
</feature>
<comment type="caution">
    <text evidence="7">The sequence shown here is derived from an EMBL/GenBank/DDBJ whole genome shotgun (WGS) entry which is preliminary data.</text>
</comment>
<evidence type="ECO:0000256" key="4">
    <source>
        <dbReference type="ARBA" id="ARBA00023002"/>
    </source>
</evidence>
<proteinExistence type="predicted"/>
<keyword evidence="8" id="KW-1185">Reference proteome</keyword>
<dbReference type="Pfam" id="PF00890">
    <property type="entry name" value="FAD_binding_2"/>
    <property type="match status" value="1"/>
</dbReference>
<dbReference type="PANTHER" id="PTHR43400:SF7">
    <property type="entry name" value="FAD-DEPENDENT OXIDOREDUCTASE 2 FAD BINDING DOMAIN-CONTAINING PROTEIN"/>
    <property type="match status" value="1"/>
</dbReference>
<dbReference type="PANTHER" id="PTHR43400">
    <property type="entry name" value="FUMARATE REDUCTASE"/>
    <property type="match status" value="1"/>
</dbReference>